<gene>
    <name evidence="2" type="ORF">GCM10008174_01220</name>
</gene>
<dbReference type="SUPFAM" id="SSF53850">
    <property type="entry name" value="Periplasmic binding protein-like II"/>
    <property type="match status" value="1"/>
</dbReference>
<feature type="region of interest" description="Disordered" evidence="1">
    <location>
        <begin position="1"/>
        <end position="79"/>
    </location>
</feature>
<feature type="compositionally biased region" description="Low complexity" evidence="1">
    <location>
        <begin position="1"/>
        <end position="12"/>
    </location>
</feature>
<evidence type="ECO:0000313" key="3">
    <source>
        <dbReference type="Proteomes" id="UP001143309"/>
    </source>
</evidence>
<proteinExistence type="predicted"/>
<sequence>MAATAAAPAPAASPGQTSNWWRTAADQALSRNRTAQPAPAQNARRVVAAQTAPAERRSLRRSSARRAAASRREVARAAPLPPERSGLAIAVSAAGAAAGPGAEVVEALGDDARLIDAPLGGGTADLAVSPSLDGAAEPDVQRVARLFDAVVVIVARHDVAGAGDLAGKPIEIGAAEDDAAVARKALALLRLEADERRSGREEALDAVSRGEAAGAVLIAVKGDADLGALIAAHGDLHVVSVAPDVDPDRSRRLTPADLPSAPLAADARALKAEISLFAKRGADLDKEAAEAVQTLYARIPDMLAGGAGPWWRDVPLAAEISEAALWTPVRPDLASAERGHLAEGLERAGAERAREVAARPGARRWIVAP</sequence>
<dbReference type="EMBL" id="BSFL01000001">
    <property type="protein sequence ID" value="GLK78381.1"/>
    <property type="molecule type" value="Genomic_DNA"/>
</dbReference>
<name>A0A9W6JL31_9HYPH</name>
<reference evidence="2" key="2">
    <citation type="submission" date="2023-01" db="EMBL/GenBank/DDBJ databases">
        <authorList>
            <person name="Sun Q."/>
            <person name="Evtushenko L."/>
        </authorList>
    </citation>
    <scope>NUCLEOTIDE SEQUENCE</scope>
    <source>
        <strain evidence="2">VKM B-2748</strain>
    </source>
</reference>
<comment type="caution">
    <text evidence="2">The sequence shown here is derived from an EMBL/GenBank/DDBJ whole genome shotgun (WGS) entry which is preliminary data.</text>
</comment>
<keyword evidence="3" id="KW-1185">Reference proteome</keyword>
<evidence type="ECO:0000256" key="1">
    <source>
        <dbReference type="SAM" id="MobiDB-lite"/>
    </source>
</evidence>
<dbReference type="Proteomes" id="UP001143309">
    <property type="component" value="Unassembled WGS sequence"/>
</dbReference>
<dbReference type="AlphaFoldDB" id="A0A9W6JL31"/>
<accession>A0A9W6JL31</accession>
<reference evidence="2" key="1">
    <citation type="journal article" date="2014" name="Int. J. Syst. Evol. Microbiol.">
        <title>Complete genome sequence of Corynebacterium casei LMG S-19264T (=DSM 44701T), isolated from a smear-ripened cheese.</title>
        <authorList>
            <consortium name="US DOE Joint Genome Institute (JGI-PGF)"/>
            <person name="Walter F."/>
            <person name="Albersmeier A."/>
            <person name="Kalinowski J."/>
            <person name="Ruckert C."/>
        </authorList>
    </citation>
    <scope>NUCLEOTIDE SEQUENCE</scope>
    <source>
        <strain evidence="2">VKM B-2748</strain>
    </source>
</reference>
<organism evidence="2 3">
    <name type="scientific">Methylopila turkensis</name>
    <dbReference type="NCBI Taxonomy" id="1437816"/>
    <lineage>
        <taxon>Bacteria</taxon>
        <taxon>Pseudomonadati</taxon>
        <taxon>Pseudomonadota</taxon>
        <taxon>Alphaproteobacteria</taxon>
        <taxon>Hyphomicrobiales</taxon>
        <taxon>Methylopilaceae</taxon>
        <taxon>Methylopila</taxon>
    </lineage>
</organism>
<evidence type="ECO:0000313" key="2">
    <source>
        <dbReference type="EMBL" id="GLK78381.1"/>
    </source>
</evidence>
<dbReference type="RefSeq" id="WP_271198905.1">
    <property type="nucleotide sequence ID" value="NZ_BSFL01000001.1"/>
</dbReference>
<protein>
    <submittedName>
        <fullName evidence="2">Uncharacterized protein</fullName>
    </submittedName>
</protein>